<dbReference type="InterPro" id="IPR036388">
    <property type="entry name" value="WH-like_DNA-bd_sf"/>
</dbReference>
<dbReference type="Pfam" id="PF01022">
    <property type="entry name" value="HTH_5"/>
    <property type="match status" value="1"/>
</dbReference>
<dbReference type="SUPFAM" id="SSF46785">
    <property type="entry name" value="Winged helix' DNA-binding domain"/>
    <property type="match status" value="1"/>
</dbReference>
<evidence type="ECO:0000313" key="2">
    <source>
        <dbReference type="EMBL" id="KKN36285.1"/>
    </source>
</evidence>
<dbReference type="CDD" id="cd00090">
    <property type="entry name" value="HTH_ARSR"/>
    <property type="match status" value="1"/>
</dbReference>
<dbReference type="InterPro" id="IPR036390">
    <property type="entry name" value="WH_DNA-bd_sf"/>
</dbReference>
<protein>
    <recommendedName>
        <fullName evidence="1">HTH arsR-type domain-containing protein</fullName>
    </recommendedName>
</protein>
<organism evidence="2">
    <name type="scientific">marine sediment metagenome</name>
    <dbReference type="NCBI Taxonomy" id="412755"/>
    <lineage>
        <taxon>unclassified sequences</taxon>
        <taxon>metagenomes</taxon>
        <taxon>ecological metagenomes</taxon>
    </lineage>
</organism>
<feature type="domain" description="HTH arsR-type" evidence="1">
    <location>
        <begin position="13"/>
        <end position="107"/>
    </location>
</feature>
<dbReference type="EMBL" id="LAZR01001976">
    <property type="protein sequence ID" value="KKN36285.1"/>
    <property type="molecule type" value="Genomic_DNA"/>
</dbReference>
<dbReference type="InterPro" id="IPR001845">
    <property type="entry name" value="HTH_ArsR_DNA-bd_dom"/>
</dbReference>
<comment type="caution">
    <text evidence="2">The sequence shown here is derived from an EMBL/GenBank/DDBJ whole genome shotgun (WGS) entry which is preliminary data.</text>
</comment>
<dbReference type="AlphaFoldDB" id="A0A0F9PXF6"/>
<sequence length="465" mass="54290">MQRGITADDASKIILESHKDITIVLKAVGSSKRLIILGYLLKGPKSFSFMLDRLKIKRTTINHHLDLLLKSKLIEKEEWGRYQITEDGVEFIVSIIKAYKVISDSTQNEQEKILNEWPEWPDFLKEPRIIKENKVSNPALYEGGWNSYISSITGVLNFLGDQNDYIYVSGITGYCFLVSIPEIIKTHLIKERNPADAWQEIYRGTESFGWQLKKWEQKRNSPGKWNLIGKDLELALKVFNQVEEIINNDTPVILFGVHGAHFGIINGYRNDNYLVSSYYRKEGRKEVPLRFDQLRILDKFMYYYFKKKKEKEETEAVEKKALERALEFAKGTTYSNRGYYVGSQAYDFWIYMLNKGKEENIDLFGNSILGIYYFDAKDVASEYLDRLARKYKNTPQEVNLRKASKNYRDAKRQLEKFTVLFPFFEPENSSLTLDKRKKGAEILKNVKISEIEAINNLEKSIEKWA</sequence>
<dbReference type="Gene3D" id="1.10.10.10">
    <property type="entry name" value="Winged helix-like DNA-binding domain superfamily/Winged helix DNA-binding domain"/>
    <property type="match status" value="1"/>
</dbReference>
<dbReference type="PROSITE" id="PS50987">
    <property type="entry name" value="HTH_ARSR_2"/>
    <property type="match status" value="1"/>
</dbReference>
<dbReference type="GO" id="GO:0003700">
    <property type="term" value="F:DNA-binding transcription factor activity"/>
    <property type="evidence" value="ECO:0007669"/>
    <property type="project" value="InterPro"/>
</dbReference>
<dbReference type="SMART" id="SM00418">
    <property type="entry name" value="HTH_ARSR"/>
    <property type="match status" value="1"/>
</dbReference>
<accession>A0A0F9PXF6</accession>
<name>A0A0F9PXF6_9ZZZZ</name>
<proteinExistence type="predicted"/>
<dbReference type="InterPro" id="IPR011991">
    <property type="entry name" value="ArsR-like_HTH"/>
</dbReference>
<gene>
    <name evidence="2" type="ORF">LCGC14_0775070</name>
</gene>
<reference evidence="2" key="1">
    <citation type="journal article" date="2015" name="Nature">
        <title>Complex archaea that bridge the gap between prokaryotes and eukaryotes.</title>
        <authorList>
            <person name="Spang A."/>
            <person name="Saw J.H."/>
            <person name="Jorgensen S.L."/>
            <person name="Zaremba-Niedzwiedzka K."/>
            <person name="Martijn J."/>
            <person name="Lind A.E."/>
            <person name="van Eijk R."/>
            <person name="Schleper C."/>
            <person name="Guy L."/>
            <person name="Ettema T.J."/>
        </authorList>
    </citation>
    <scope>NUCLEOTIDE SEQUENCE</scope>
</reference>
<evidence type="ECO:0000259" key="1">
    <source>
        <dbReference type="PROSITE" id="PS50987"/>
    </source>
</evidence>